<dbReference type="EMBL" id="JAGGJB010000005">
    <property type="protein sequence ID" value="MDN7125084.1"/>
    <property type="molecule type" value="Genomic_DNA"/>
</dbReference>
<comment type="caution">
    <text evidence="2">The sequence shown here is derived from an EMBL/GenBank/DDBJ whole genome shotgun (WGS) entry which is preliminary data.</text>
</comment>
<feature type="chain" id="PRO_5043499362" evidence="1">
    <location>
        <begin position="22"/>
        <end position="131"/>
    </location>
</feature>
<sequence length="131" mass="13924">MVSIARMIIILVYLASFPSQANCYVVGEFVGYSSRAGDDFEITTDAITDQQFTVEFDGDDGKVVPSNLSCKPKGSNTLLCVSISEGGASVIETWSLYLDSKKVTFSKSSSGYGIFDGGTLMTGSILGKCKS</sequence>
<proteinExistence type="predicted"/>
<evidence type="ECO:0000313" key="2">
    <source>
        <dbReference type="EMBL" id="MDN7125084.1"/>
    </source>
</evidence>
<gene>
    <name evidence="2" type="ORF">J6I90_09350</name>
</gene>
<feature type="signal peptide" evidence="1">
    <location>
        <begin position="1"/>
        <end position="21"/>
    </location>
</feature>
<dbReference type="RefSeq" id="WP_301774805.1">
    <property type="nucleotide sequence ID" value="NZ_JAGGJB010000005.1"/>
</dbReference>
<name>A0AAW7QZ98_9GAMM</name>
<reference evidence="2 3" key="1">
    <citation type="submission" date="2021-03" db="EMBL/GenBank/DDBJ databases">
        <title>Pseudidiomarina terrestris, a new bacterium isolated from saline soil.</title>
        <authorList>
            <person name="Galisteo C."/>
            <person name="De La Haba R."/>
            <person name="Sanchez-Porro C."/>
            <person name="Ventosa A."/>
        </authorList>
    </citation>
    <scope>NUCLEOTIDE SEQUENCE [LARGE SCALE GENOMIC DNA]</scope>
    <source>
        <strain evidence="2 3">1APP75-32.1</strain>
    </source>
</reference>
<accession>A0AAW7QZ98</accession>
<dbReference type="AlphaFoldDB" id="A0AAW7QZ98"/>
<protein>
    <submittedName>
        <fullName evidence="2">Uncharacterized protein</fullName>
    </submittedName>
</protein>
<evidence type="ECO:0000313" key="3">
    <source>
        <dbReference type="Proteomes" id="UP001169492"/>
    </source>
</evidence>
<keyword evidence="1" id="KW-0732">Signal</keyword>
<evidence type="ECO:0000256" key="1">
    <source>
        <dbReference type="SAM" id="SignalP"/>
    </source>
</evidence>
<dbReference type="Proteomes" id="UP001169492">
    <property type="component" value="Unassembled WGS sequence"/>
</dbReference>
<organism evidence="2 3">
    <name type="scientific">Pseudidiomarina terrestris</name>
    <dbReference type="NCBI Taxonomy" id="2820060"/>
    <lineage>
        <taxon>Bacteria</taxon>
        <taxon>Pseudomonadati</taxon>
        <taxon>Pseudomonadota</taxon>
        <taxon>Gammaproteobacteria</taxon>
        <taxon>Alteromonadales</taxon>
        <taxon>Idiomarinaceae</taxon>
        <taxon>Pseudidiomarina</taxon>
    </lineage>
</organism>